<proteinExistence type="predicted"/>
<keyword evidence="2" id="KW-1185">Reference proteome</keyword>
<dbReference type="Proteomes" id="UP001163096">
    <property type="component" value="Chromosome"/>
</dbReference>
<dbReference type="GeneID" id="76835688"/>
<evidence type="ECO:0000313" key="1">
    <source>
        <dbReference type="EMBL" id="WAI00983.1"/>
    </source>
</evidence>
<accession>A0A9X9T750</accession>
<gene>
    <name evidence="1" type="ORF">OU421_11260</name>
</gene>
<dbReference type="EMBL" id="CP113361">
    <property type="protein sequence ID" value="WAI00983.1"/>
    <property type="molecule type" value="Genomic_DNA"/>
</dbReference>
<reference evidence="1" key="1">
    <citation type="submission" date="2022-11" db="EMBL/GenBank/DDBJ databases">
        <title>Complete genome sequence of Methanogenium organophilum DSM 3596.</title>
        <authorList>
            <person name="Chen S.-C."/>
            <person name="Lai S.-J."/>
            <person name="You Y.-T."/>
        </authorList>
    </citation>
    <scope>NUCLEOTIDE SEQUENCE</scope>
    <source>
        <strain evidence="1">DSM 3596</strain>
    </source>
</reference>
<protein>
    <submittedName>
        <fullName evidence="1">Uncharacterized protein</fullName>
    </submittedName>
</protein>
<organism evidence="1 2">
    <name type="scientific">Methanogenium organophilum</name>
    <dbReference type="NCBI Taxonomy" id="2199"/>
    <lineage>
        <taxon>Archaea</taxon>
        <taxon>Methanobacteriati</taxon>
        <taxon>Methanobacteriota</taxon>
        <taxon>Stenosarchaea group</taxon>
        <taxon>Methanomicrobia</taxon>
        <taxon>Methanomicrobiales</taxon>
        <taxon>Methanomicrobiaceae</taxon>
        <taxon>Methanogenium</taxon>
    </lineage>
</organism>
<sequence length="43" mass="4814">MKDTRILMESPFTDAGSISEIFDMTDIITIRKIIDGINRNAVA</sequence>
<name>A0A9X9T750_METOG</name>
<evidence type="ECO:0000313" key="2">
    <source>
        <dbReference type="Proteomes" id="UP001163096"/>
    </source>
</evidence>
<dbReference type="AlphaFoldDB" id="A0A9X9T750"/>
<dbReference type="RefSeq" id="WP_268186190.1">
    <property type="nucleotide sequence ID" value="NZ_CP113361.1"/>
</dbReference>
<dbReference type="KEGG" id="mou:OU421_11260"/>